<dbReference type="Proteomes" id="UP000015102">
    <property type="component" value="Unassembled WGS sequence"/>
</dbReference>
<dbReference type="GO" id="GO:1902936">
    <property type="term" value="F:phosphatidylinositol bisphosphate binding"/>
    <property type="evidence" value="ECO:0007669"/>
    <property type="project" value="TreeGrafter"/>
</dbReference>
<name>T1GKI8_MEGSC</name>
<evidence type="ECO:0000259" key="1">
    <source>
        <dbReference type="PROSITE" id="PS50191"/>
    </source>
</evidence>
<dbReference type="Pfam" id="PF00650">
    <property type="entry name" value="CRAL_TRIO"/>
    <property type="match status" value="1"/>
</dbReference>
<dbReference type="InterPro" id="IPR036865">
    <property type="entry name" value="CRAL-TRIO_dom_sf"/>
</dbReference>
<dbReference type="Gene3D" id="3.40.525.10">
    <property type="entry name" value="CRAL-TRIO lipid binding domain"/>
    <property type="match status" value="1"/>
</dbReference>
<protein>
    <recommendedName>
        <fullName evidence="1">CRAL-TRIO domain-containing protein</fullName>
    </recommendedName>
</protein>
<dbReference type="AlphaFoldDB" id="T1GKI8"/>
<dbReference type="InterPro" id="IPR001251">
    <property type="entry name" value="CRAL-TRIO_dom"/>
</dbReference>
<dbReference type="HOGENOM" id="CLU_046597_5_0_1"/>
<proteinExistence type="predicted"/>
<reference evidence="3" key="1">
    <citation type="submission" date="2013-02" db="EMBL/GenBank/DDBJ databases">
        <authorList>
            <person name="Hughes D."/>
        </authorList>
    </citation>
    <scope>NUCLEOTIDE SEQUENCE</scope>
    <source>
        <strain>Durham</strain>
        <strain evidence="3">NC isolate 2 -- Noor lab</strain>
    </source>
</reference>
<evidence type="ECO:0000313" key="3">
    <source>
        <dbReference type="Proteomes" id="UP000015102"/>
    </source>
</evidence>
<dbReference type="PANTHER" id="PTHR10174">
    <property type="entry name" value="ALPHA-TOCOPHEROL TRANSFER PROTEIN-RELATED"/>
    <property type="match status" value="1"/>
</dbReference>
<dbReference type="GO" id="GO:0016020">
    <property type="term" value="C:membrane"/>
    <property type="evidence" value="ECO:0007669"/>
    <property type="project" value="TreeGrafter"/>
</dbReference>
<accession>T1GKI8</accession>
<evidence type="ECO:0000313" key="2">
    <source>
        <dbReference type="EnsemblMetazoa" id="MESCA004014-PA"/>
    </source>
</evidence>
<dbReference type="EnsemblMetazoa" id="MESCA004014-RA">
    <property type="protein sequence ID" value="MESCA004014-PA"/>
    <property type="gene ID" value="MESCA004014"/>
</dbReference>
<dbReference type="PRINTS" id="PR00180">
    <property type="entry name" value="CRETINALDHBP"/>
</dbReference>
<feature type="domain" description="CRAL-TRIO" evidence="1">
    <location>
        <begin position="1"/>
        <end position="160"/>
    </location>
</feature>
<dbReference type="STRING" id="36166.T1GKI8"/>
<keyword evidence="3" id="KW-1185">Reference proteome</keyword>
<dbReference type="PANTHER" id="PTHR10174:SF216">
    <property type="entry name" value="CRAL-TRIO DOMAIN-CONTAINING PROTEIN-RELATED"/>
    <property type="match status" value="1"/>
</dbReference>
<reference evidence="2" key="2">
    <citation type="submission" date="2015-06" db="UniProtKB">
        <authorList>
            <consortium name="EnsemblMetazoa"/>
        </authorList>
    </citation>
    <scope>IDENTIFICATION</scope>
</reference>
<dbReference type="CDD" id="cd00170">
    <property type="entry name" value="SEC14"/>
    <property type="match status" value="1"/>
</dbReference>
<dbReference type="Gene3D" id="1.20.5.1200">
    <property type="entry name" value="Alpha-tocopherol transfer"/>
    <property type="match status" value="1"/>
</dbReference>
<organism evidence="2 3">
    <name type="scientific">Megaselia scalaris</name>
    <name type="common">Humpbacked fly</name>
    <name type="synonym">Phora scalaris</name>
    <dbReference type="NCBI Taxonomy" id="36166"/>
    <lineage>
        <taxon>Eukaryota</taxon>
        <taxon>Metazoa</taxon>
        <taxon>Ecdysozoa</taxon>
        <taxon>Arthropoda</taxon>
        <taxon>Hexapoda</taxon>
        <taxon>Insecta</taxon>
        <taxon>Pterygota</taxon>
        <taxon>Neoptera</taxon>
        <taxon>Endopterygota</taxon>
        <taxon>Diptera</taxon>
        <taxon>Brachycera</taxon>
        <taxon>Muscomorpha</taxon>
        <taxon>Platypezoidea</taxon>
        <taxon>Phoridae</taxon>
        <taxon>Megaseliini</taxon>
        <taxon>Megaselia</taxon>
    </lineage>
</organism>
<dbReference type="OMA" id="GNDMESF"/>
<dbReference type="EMBL" id="CAQQ02041089">
    <property type="status" value="NOT_ANNOTATED_CDS"/>
    <property type="molecule type" value="Genomic_DNA"/>
</dbReference>
<dbReference type="PROSITE" id="PS50191">
    <property type="entry name" value="CRAL_TRIO"/>
    <property type="match status" value="1"/>
</dbReference>
<dbReference type="SUPFAM" id="SSF52087">
    <property type="entry name" value="CRAL/TRIO domain"/>
    <property type="match status" value="1"/>
</dbReference>
<sequence>ITVNVVLRIPQPKGYSGPVISIIRVAAYDLKKYKFQEIIRVGMMIGDILFAEEDNYIINGMIEVMDMTNLTANHLLHLNPSFLKRCSAYSDEGMPLRHKGMHFISTVPQFDTIFNSIKSVMGTNPNRKVQIHGNDMESFYKCVPKEQLPVEYGGQNGTIDEIIEYWSKKLIDYRDYLEEEKLYGSNESLNKDNL</sequence>